<comment type="caution">
    <text evidence="8">The sequence shown here is derived from an EMBL/GenBank/DDBJ whole genome shotgun (WGS) entry which is preliminary data.</text>
</comment>
<protein>
    <submittedName>
        <fullName evidence="8">CvpA family protein</fullName>
    </submittedName>
</protein>
<dbReference type="PANTHER" id="PTHR37306:SF1">
    <property type="entry name" value="COLICIN V PRODUCTION PROTEIN"/>
    <property type="match status" value="1"/>
</dbReference>
<evidence type="ECO:0000256" key="4">
    <source>
        <dbReference type="ARBA" id="ARBA00023136"/>
    </source>
</evidence>
<name>A0A7Z7YXI1_STACP</name>
<evidence type="ECO:0000313" key="10">
    <source>
        <dbReference type="Proteomes" id="UP000538955"/>
    </source>
</evidence>
<gene>
    <name evidence="8" type="ORF">EQ811_02715</name>
    <name evidence="7" type="ORF">HHM13_01200</name>
    <name evidence="6" type="ORF">HHM24_06080</name>
</gene>
<dbReference type="EMBL" id="JABBLX010000001">
    <property type="protein sequence ID" value="NMK96718.1"/>
    <property type="molecule type" value="Genomic_DNA"/>
</dbReference>
<dbReference type="EMBL" id="SCHC01000001">
    <property type="protein sequence ID" value="TBW77996.1"/>
    <property type="molecule type" value="Genomic_DNA"/>
</dbReference>
<keyword evidence="10" id="KW-1185">Reference proteome</keyword>
<evidence type="ECO:0000313" key="7">
    <source>
        <dbReference type="EMBL" id="NMK96718.1"/>
    </source>
</evidence>
<evidence type="ECO:0000313" key="11">
    <source>
        <dbReference type="Proteomes" id="UP000550736"/>
    </source>
</evidence>
<evidence type="ECO:0000256" key="3">
    <source>
        <dbReference type="ARBA" id="ARBA00022989"/>
    </source>
</evidence>
<dbReference type="AlphaFoldDB" id="A0A7Z7YXI1"/>
<dbReference type="RefSeq" id="WP_030065259.1">
    <property type="nucleotide sequence ID" value="NZ_AP014956.1"/>
</dbReference>
<evidence type="ECO:0000313" key="9">
    <source>
        <dbReference type="Proteomes" id="UP000291949"/>
    </source>
</evidence>
<keyword evidence="2 5" id="KW-0812">Transmembrane</keyword>
<evidence type="ECO:0000256" key="1">
    <source>
        <dbReference type="ARBA" id="ARBA00004141"/>
    </source>
</evidence>
<dbReference type="Proteomes" id="UP000538955">
    <property type="component" value="Unassembled WGS sequence"/>
</dbReference>
<evidence type="ECO:0000256" key="2">
    <source>
        <dbReference type="ARBA" id="ARBA00022692"/>
    </source>
</evidence>
<evidence type="ECO:0000313" key="8">
    <source>
        <dbReference type="EMBL" id="TBW77996.1"/>
    </source>
</evidence>
<sequence length="173" mass="19948">MVVDLVVIILIFYFMMIGFRRGTWLSTLHFISSIVSLWIASQFYKPIAQRLIVFVPFPKTVAYDTAYAIHFNQLQQRFENIVAFIILATLAKLILYLIIVTFDNIVAYQKHQLVSRIIGIILGLIMSLIVIQIGLYFISLYPEPLIQNQIAQSLICKRIILNLPYVSQVILNL</sequence>
<reference evidence="10 11" key="2">
    <citation type="submission" date="2020-04" db="EMBL/GenBank/DDBJ databases">
        <title>The Epidemiology and Molecular Characteristics of Linezolid-Resistant Staphylococcus capitis in Huashan Hospital, Shanghai.</title>
        <authorList>
            <person name="Ding L."/>
            <person name="Li P."/>
            <person name="Yang Y."/>
            <person name="Lin D."/>
            <person name="Xu X."/>
        </authorList>
    </citation>
    <scope>NUCLEOTIDE SEQUENCE [LARGE SCALE GENOMIC DNA]</scope>
    <source>
        <strain evidence="7 11">12-86</strain>
        <strain evidence="6 10">17-84</strain>
    </source>
</reference>
<dbReference type="GO" id="GO:0016020">
    <property type="term" value="C:membrane"/>
    <property type="evidence" value="ECO:0007669"/>
    <property type="project" value="UniProtKB-SubCell"/>
</dbReference>
<dbReference type="GO" id="GO:0009403">
    <property type="term" value="P:toxin biosynthetic process"/>
    <property type="evidence" value="ECO:0007669"/>
    <property type="project" value="InterPro"/>
</dbReference>
<keyword evidence="4 5" id="KW-0472">Membrane</keyword>
<comment type="subcellular location">
    <subcellularLocation>
        <location evidence="1">Membrane</location>
        <topology evidence="1">Multi-pass membrane protein</topology>
    </subcellularLocation>
</comment>
<organism evidence="8 9">
    <name type="scientific">Staphylococcus capitis</name>
    <dbReference type="NCBI Taxonomy" id="29388"/>
    <lineage>
        <taxon>Bacteria</taxon>
        <taxon>Bacillati</taxon>
        <taxon>Bacillota</taxon>
        <taxon>Bacilli</taxon>
        <taxon>Bacillales</taxon>
        <taxon>Staphylococcaceae</taxon>
        <taxon>Staphylococcus</taxon>
    </lineage>
</organism>
<dbReference type="PANTHER" id="PTHR37306">
    <property type="entry name" value="COLICIN V PRODUCTION PROTEIN"/>
    <property type="match status" value="1"/>
</dbReference>
<accession>A0A7Z7YXI1</accession>
<dbReference type="EMBL" id="JABBMI010000058">
    <property type="protein sequence ID" value="NMK54325.1"/>
    <property type="molecule type" value="Genomic_DNA"/>
</dbReference>
<evidence type="ECO:0000313" key="6">
    <source>
        <dbReference type="EMBL" id="NMK54325.1"/>
    </source>
</evidence>
<evidence type="ECO:0000256" key="5">
    <source>
        <dbReference type="SAM" id="Phobius"/>
    </source>
</evidence>
<dbReference type="Pfam" id="PF02674">
    <property type="entry name" value="Colicin_V"/>
    <property type="match status" value="1"/>
</dbReference>
<reference evidence="8 9" key="1">
    <citation type="journal article" date="2019" name="Sci. Transl. Med.">
        <title>Quorum sensing between bacterial species on the skin protects against epidermal injury in atopic dermatitis.</title>
        <authorList>
            <person name="Williams M.R."/>
        </authorList>
    </citation>
    <scope>NUCLEOTIDE SEQUENCE [LARGE SCALE GENOMIC DNA]</scope>
    <source>
        <strain evidence="8 9">H8</strain>
    </source>
</reference>
<feature type="transmembrane region" description="Helical" evidence="5">
    <location>
        <begin position="81"/>
        <end position="102"/>
    </location>
</feature>
<feature type="transmembrane region" description="Helical" evidence="5">
    <location>
        <begin position="114"/>
        <end position="138"/>
    </location>
</feature>
<dbReference type="InterPro" id="IPR003825">
    <property type="entry name" value="Colicin-V_CvpA"/>
</dbReference>
<dbReference type="Proteomes" id="UP000550736">
    <property type="component" value="Unassembled WGS sequence"/>
</dbReference>
<dbReference type="Proteomes" id="UP000291949">
    <property type="component" value="Unassembled WGS sequence"/>
</dbReference>
<feature type="transmembrane region" description="Helical" evidence="5">
    <location>
        <begin position="6"/>
        <end position="39"/>
    </location>
</feature>
<proteinExistence type="predicted"/>
<keyword evidence="3 5" id="KW-1133">Transmembrane helix</keyword>